<proteinExistence type="predicted"/>
<organism evidence="2 3">
    <name type="scientific">Halovenus salina</name>
    <dbReference type="NCBI Taxonomy" id="1510225"/>
    <lineage>
        <taxon>Archaea</taxon>
        <taxon>Methanobacteriati</taxon>
        <taxon>Methanobacteriota</taxon>
        <taxon>Stenosarchaea group</taxon>
        <taxon>Halobacteria</taxon>
        <taxon>Halobacteriales</taxon>
        <taxon>Haloarculaceae</taxon>
        <taxon>Halovenus</taxon>
    </lineage>
</organism>
<accession>A0ABD5W6W7</accession>
<evidence type="ECO:0000313" key="3">
    <source>
        <dbReference type="Proteomes" id="UP001596445"/>
    </source>
</evidence>
<keyword evidence="3" id="KW-1185">Reference proteome</keyword>
<feature type="region of interest" description="Disordered" evidence="1">
    <location>
        <begin position="54"/>
        <end position="78"/>
    </location>
</feature>
<dbReference type="RefSeq" id="WP_267164425.1">
    <property type="nucleotide sequence ID" value="NZ_CP112974.1"/>
</dbReference>
<dbReference type="Proteomes" id="UP001596445">
    <property type="component" value="Unassembled WGS sequence"/>
</dbReference>
<reference evidence="2 3" key="1">
    <citation type="journal article" date="2019" name="Int. J. Syst. Evol. Microbiol.">
        <title>The Global Catalogue of Microorganisms (GCM) 10K type strain sequencing project: providing services to taxonomists for standard genome sequencing and annotation.</title>
        <authorList>
            <consortium name="The Broad Institute Genomics Platform"/>
            <consortium name="The Broad Institute Genome Sequencing Center for Infectious Disease"/>
            <person name="Wu L."/>
            <person name="Ma J."/>
        </authorList>
    </citation>
    <scope>NUCLEOTIDE SEQUENCE [LARGE SCALE GENOMIC DNA]</scope>
    <source>
        <strain evidence="2 3">JCM 30072</strain>
    </source>
</reference>
<gene>
    <name evidence="2" type="ORF">ACFQQG_18965</name>
</gene>
<dbReference type="EMBL" id="JBHSZI010000004">
    <property type="protein sequence ID" value="MFC7059906.1"/>
    <property type="molecule type" value="Genomic_DNA"/>
</dbReference>
<protein>
    <recommendedName>
        <fullName evidence="4">Antitoxin</fullName>
    </recommendedName>
</protein>
<comment type="caution">
    <text evidence="2">The sequence shown here is derived from an EMBL/GenBank/DDBJ whole genome shotgun (WGS) entry which is preliminary data.</text>
</comment>
<evidence type="ECO:0008006" key="4">
    <source>
        <dbReference type="Google" id="ProtNLM"/>
    </source>
</evidence>
<evidence type="ECO:0000313" key="2">
    <source>
        <dbReference type="EMBL" id="MFC7059906.1"/>
    </source>
</evidence>
<evidence type="ECO:0000256" key="1">
    <source>
        <dbReference type="SAM" id="MobiDB-lite"/>
    </source>
</evidence>
<name>A0ABD5W6W7_9EURY</name>
<dbReference type="AlphaFoldDB" id="A0ABD5W6W7"/>
<sequence length="78" mass="8841">MERKNITIREDQSEWIENQGINLSQLVQETIDEEMDPTEEELAAAYQENASHAADVNETWSAVSREANDHLGDPPSNE</sequence>
<dbReference type="GeneID" id="76632234"/>